<dbReference type="AlphaFoldDB" id="A0A7X3IPH5"/>
<dbReference type="Proteomes" id="UP000460318">
    <property type="component" value="Unassembled WGS sequence"/>
</dbReference>
<accession>A0A7X3IPH5</accession>
<gene>
    <name evidence="6" type="ORF">GRF59_25850</name>
</gene>
<evidence type="ECO:0000256" key="1">
    <source>
        <dbReference type="ARBA" id="ARBA00023015"/>
    </source>
</evidence>
<sequence length="276" mass="32050">MSSGEAEMEMSIRTDRMELFKGADSFSNQPHNHRHFYQFTVPVQGICHFTMDNRPFRLHEGDGLVQHPGAEHYLHLDDASSVIIIKFRQDALQLDNGPNTRPEFAERQWMNPLDLSRRFQHWTTELMFTEEKEPLAAQETEIQVLHYLKEALYGSSMFDGKLENRGNHFVRDVHLDRVLEYMHECYSSAVSIEELSAIAGQSRYHFMRMFHAYTGVTPYQYLLRLRIEDARIQLRNSSASIAEISCSLGFSSASQFHRIFLKVVGLTPGEFRRSGR</sequence>
<organism evidence="6 7">
    <name type="scientific">Paenibacillus dendrobii</name>
    <dbReference type="NCBI Taxonomy" id="2691084"/>
    <lineage>
        <taxon>Bacteria</taxon>
        <taxon>Bacillati</taxon>
        <taxon>Bacillota</taxon>
        <taxon>Bacilli</taxon>
        <taxon>Bacillales</taxon>
        <taxon>Paenibacillaceae</taxon>
        <taxon>Paenibacillus</taxon>
    </lineage>
</organism>
<dbReference type="PROSITE" id="PS01124">
    <property type="entry name" value="HTH_ARAC_FAMILY_2"/>
    <property type="match status" value="1"/>
</dbReference>
<dbReference type="GO" id="GO:0003700">
    <property type="term" value="F:DNA-binding transcription factor activity"/>
    <property type="evidence" value="ECO:0007669"/>
    <property type="project" value="InterPro"/>
</dbReference>
<dbReference type="Gene3D" id="1.10.10.60">
    <property type="entry name" value="Homeodomain-like"/>
    <property type="match status" value="2"/>
</dbReference>
<evidence type="ECO:0000259" key="5">
    <source>
        <dbReference type="PROSITE" id="PS01124"/>
    </source>
</evidence>
<dbReference type="SUPFAM" id="SSF46689">
    <property type="entry name" value="Homeodomain-like"/>
    <property type="match status" value="2"/>
</dbReference>
<dbReference type="PANTHER" id="PTHR46796">
    <property type="entry name" value="HTH-TYPE TRANSCRIPTIONAL ACTIVATOR RHAS-RELATED"/>
    <property type="match status" value="1"/>
</dbReference>
<dbReference type="Gene3D" id="2.60.120.10">
    <property type="entry name" value="Jelly Rolls"/>
    <property type="match status" value="1"/>
</dbReference>
<protein>
    <submittedName>
        <fullName evidence="6">Helix-turn-helix domain-containing protein</fullName>
    </submittedName>
</protein>
<feature type="domain" description="HTH araC/xylS-type" evidence="5">
    <location>
        <begin position="176"/>
        <end position="274"/>
    </location>
</feature>
<keyword evidence="7" id="KW-1185">Reference proteome</keyword>
<evidence type="ECO:0000313" key="7">
    <source>
        <dbReference type="Proteomes" id="UP000460318"/>
    </source>
</evidence>
<dbReference type="InterPro" id="IPR020449">
    <property type="entry name" value="Tscrpt_reg_AraC-type_HTH"/>
</dbReference>
<keyword evidence="4" id="KW-0804">Transcription</keyword>
<keyword evidence="1" id="KW-0805">Transcription regulation</keyword>
<dbReference type="InterPro" id="IPR050204">
    <property type="entry name" value="AraC_XylS_family_regulators"/>
</dbReference>
<comment type="caution">
    <text evidence="6">The sequence shown here is derived from an EMBL/GenBank/DDBJ whole genome shotgun (WGS) entry which is preliminary data.</text>
</comment>
<evidence type="ECO:0000256" key="4">
    <source>
        <dbReference type="ARBA" id="ARBA00023163"/>
    </source>
</evidence>
<dbReference type="GO" id="GO:0043565">
    <property type="term" value="F:sequence-specific DNA binding"/>
    <property type="evidence" value="ECO:0007669"/>
    <property type="project" value="InterPro"/>
</dbReference>
<evidence type="ECO:0000256" key="3">
    <source>
        <dbReference type="ARBA" id="ARBA00023159"/>
    </source>
</evidence>
<dbReference type="InterPro" id="IPR037923">
    <property type="entry name" value="HTH-like"/>
</dbReference>
<reference evidence="6 7" key="1">
    <citation type="submission" date="2019-12" db="EMBL/GenBank/DDBJ databases">
        <title>Paenibacillus sp. nov., an endophytic bacterium isolated from the stem of Dendrobium.</title>
        <authorList>
            <person name="Zhao R."/>
        </authorList>
    </citation>
    <scope>NUCLEOTIDE SEQUENCE [LARGE SCALE GENOMIC DNA]</scope>
    <source>
        <strain evidence="6 7">HJL G12</strain>
    </source>
</reference>
<dbReference type="InterPro" id="IPR014710">
    <property type="entry name" value="RmlC-like_jellyroll"/>
</dbReference>
<dbReference type="EMBL" id="WUBI01000005">
    <property type="protein sequence ID" value="MWV47041.1"/>
    <property type="molecule type" value="Genomic_DNA"/>
</dbReference>
<keyword evidence="3" id="KW-0010">Activator</keyword>
<name>A0A7X3IPH5_9BACL</name>
<evidence type="ECO:0000256" key="2">
    <source>
        <dbReference type="ARBA" id="ARBA00023125"/>
    </source>
</evidence>
<dbReference type="InterPro" id="IPR003313">
    <property type="entry name" value="AraC-bd"/>
</dbReference>
<dbReference type="InterPro" id="IPR018062">
    <property type="entry name" value="HTH_AraC-typ_CS"/>
</dbReference>
<dbReference type="Pfam" id="PF12833">
    <property type="entry name" value="HTH_18"/>
    <property type="match status" value="1"/>
</dbReference>
<dbReference type="SUPFAM" id="SSF51215">
    <property type="entry name" value="Regulatory protein AraC"/>
    <property type="match status" value="1"/>
</dbReference>
<proteinExistence type="predicted"/>
<evidence type="ECO:0000313" key="6">
    <source>
        <dbReference type="EMBL" id="MWV47041.1"/>
    </source>
</evidence>
<dbReference type="CDD" id="cd02208">
    <property type="entry name" value="cupin_RmlC-like"/>
    <property type="match status" value="1"/>
</dbReference>
<dbReference type="Pfam" id="PF02311">
    <property type="entry name" value="AraC_binding"/>
    <property type="match status" value="1"/>
</dbReference>
<dbReference type="PROSITE" id="PS00041">
    <property type="entry name" value="HTH_ARAC_FAMILY_1"/>
    <property type="match status" value="1"/>
</dbReference>
<keyword evidence="2" id="KW-0238">DNA-binding</keyword>
<dbReference type="SMART" id="SM00342">
    <property type="entry name" value="HTH_ARAC"/>
    <property type="match status" value="1"/>
</dbReference>
<dbReference type="PRINTS" id="PR00032">
    <property type="entry name" value="HTHARAC"/>
</dbReference>
<dbReference type="InterPro" id="IPR009057">
    <property type="entry name" value="Homeodomain-like_sf"/>
</dbReference>
<dbReference type="InterPro" id="IPR018060">
    <property type="entry name" value="HTH_AraC"/>
</dbReference>